<evidence type="ECO:0000256" key="7">
    <source>
        <dbReference type="SAM" id="SignalP"/>
    </source>
</evidence>
<evidence type="ECO:0000256" key="4">
    <source>
        <dbReference type="ARBA" id="ARBA00022989"/>
    </source>
</evidence>
<dbReference type="GO" id="GO:0015081">
    <property type="term" value="F:sodium ion transmembrane transporter activity"/>
    <property type="evidence" value="ECO:0007669"/>
    <property type="project" value="InterPro"/>
</dbReference>
<protein>
    <submittedName>
        <fullName evidence="8">Sodium pump decarboxylase, gamma subunit</fullName>
    </submittedName>
</protein>
<keyword evidence="7" id="KW-0732">Signal</keyword>
<keyword evidence="9" id="KW-1185">Reference proteome</keyword>
<keyword evidence="5 6" id="KW-0472">Membrane</keyword>
<evidence type="ECO:0000256" key="2">
    <source>
        <dbReference type="ARBA" id="ARBA00022475"/>
    </source>
</evidence>
<dbReference type="PROSITE" id="PS51257">
    <property type="entry name" value="PROKAR_LIPOPROTEIN"/>
    <property type="match status" value="1"/>
</dbReference>
<evidence type="ECO:0000256" key="5">
    <source>
        <dbReference type="ARBA" id="ARBA00023136"/>
    </source>
</evidence>
<organism evidence="8 9">
    <name type="scientific">Eisenbergiella massiliensis</name>
    <dbReference type="NCBI Taxonomy" id="1720294"/>
    <lineage>
        <taxon>Bacteria</taxon>
        <taxon>Bacillati</taxon>
        <taxon>Bacillota</taxon>
        <taxon>Clostridia</taxon>
        <taxon>Lachnospirales</taxon>
        <taxon>Lachnospiraceae</taxon>
        <taxon>Eisenbergiella</taxon>
    </lineage>
</organism>
<dbReference type="GO" id="GO:0036376">
    <property type="term" value="P:sodium ion export across plasma membrane"/>
    <property type="evidence" value="ECO:0007669"/>
    <property type="project" value="InterPro"/>
</dbReference>
<dbReference type="AlphaFoldDB" id="A0A3E3HVZ2"/>
<evidence type="ECO:0000313" key="9">
    <source>
        <dbReference type="Proteomes" id="UP000260812"/>
    </source>
</evidence>
<comment type="subcellular location">
    <subcellularLocation>
        <location evidence="1">Cell membrane</location>
    </subcellularLocation>
</comment>
<proteinExistence type="predicted"/>
<keyword evidence="3 6" id="KW-0812">Transmembrane</keyword>
<feature type="chain" id="PRO_5039450165" evidence="7">
    <location>
        <begin position="25"/>
        <end position="255"/>
    </location>
</feature>
<dbReference type="EMBL" id="QVLV01000032">
    <property type="protein sequence ID" value="RGE56004.1"/>
    <property type="molecule type" value="Genomic_DNA"/>
</dbReference>
<dbReference type="Pfam" id="PF04277">
    <property type="entry name" value="OAD_gamma"/>
    <property type="match status" value="1"/>
</dbReference>
<dbReference type="Proteomes" id="UP000260812">
    <property type="component" value="Unassembled WGS sequence"/>
</dbReference>
<reference evidence="8" key="1">
    <citation type="submission" date="2018-08" db="EMBL/GenBank/DDBJ databases">
        <title>A genome reference for cultivated species of the human gut microbiota.</title>
        <authorList>
            <person name="Zou Y."/>
            <person name="Xue W."/>
            <person name="Luo G."/>
        </authorList>
    </citation>
    <scope>NUCLEOTIDE SEQUENCE [LARGE SCALE GENOMIC DNA]</scope>
    <source>
        <strain evidence="8">TF05-5AC</strain>
    </source>
</reference>
<evidence type="ECO:0000313" key="8">
    <source>
        <dbReference type="EMBL" id="RGE56004.1"/>
    </source>
</evidence>
<name>A0A3E3HVZ2_9FIRM</name>
<sequence length="255" mass="26993">MILNMKKRLLVLGMAIICIFGMTACGKAADESAANALGITEEGAINYADQVLDSVRTIVEQEMQDQYANDAVVSAALTSWASAMEDIGEFKSVTDHEVIVDKDGATINVMVEGTDHDAVVEILLDDQLTLTGITTNVKYSMGELMEKAALNTILGMGTVFVVLILISLIISCFVVIPKIQDAFTGKKKETAEPVSVPAAPAPAAAAAVEEDLTDDYELVAVIAAAIAASEGAASTDGFVVRSIRRANTSKWKANY</sequence>
<feature type="transmembrane region" description="Helical" evidence="6">
    <location>
        <begin position="153"/>
        <end position="176"/>
    </location>
</feature>
<keyword evidence="4 6" id="KW-1133">Transmembrane helix</keyword>
<gene>
    <name evidence="8" type="ORF">DXC51_26545</name>
</gene>
<dbReference type="GO" id="GO:0005886">
    <property type="term" value="C:plasma membrane"/>
    <property type="evidence" value="ECO:0007669"/>
    <property type="project" value="UniProtKB-SubCell"/>
</dbReference>
<keyword evidence="2" id="KW-1003">Cell membrane</keyword>
<evidence type="ECO:0000256" key="6">
    <source>
        <dbReference type="SAM" id="Phobius"/>
    </source>
</evidence>
<feature type="signal peptide" evidence="7">
    <location>
        <begin position="1"/>
        <end position="24"/>
    </location>
</feature>
<evidence type="ECO:0000256" key="1">
    <source>
        <dbReference type="ARBA" id="ARBA00004236"/>
    </source>
</evidence>
<evidence type="ECO:0000256" key="3">
    <source>
        <dbReference type="ARBA" id="ARBA00022692"/>
    </source>
</evidence>
<accession>A0A3E3HVZ2</accession>
<dbReference type="InterPro" id="IPR005899">
    <property type="entry name" value="Na_pump_deCOase"/>
</dbReference>
<dbReference type="NCBIfam" id="TIGR01195">
    <property type="entry name" value="oadG_fam"/>
    <property type="match status" value="1"/>
</dbReference>
<comment type="caution">
    <text evidence="8">The sequence shown here is derived from an EMBL/GenBank/DDBJ whole genome shotgun (WGS) entry which is preliminary data.</text>
</comment>